<name>A0A6G1I7K3_9PEZI</name>
<gene>
    <name evidence="2" type="ORF">EJ06DRAFT_578941</name>
</gene>
<evidence type="ECO:0000256" key="1">
    <source>
        <dbReference type="SAM" id="MobiDB-lite"/>
    </source>
</evidence>
<dbReference type="EMBL" id="ML996688">
    <property type="protein sequence ID" value="KAF2404270.1"/>
    <property type="molecule type" value="Genomic_DNA"/>
</dbReference>
<reference evidence="2" key="1">
    <citation type="journal article" date="2020" name="Stud. Mycol.">
        <title>101 Dothideomycetes genomes: a test case for predicting lifestyles and emergence of pathogens.</title>
        <authorList>
            <person name="Haridas S."/>
            <person name="Albert R."/>
            <person name="Binder M."/>
            <person name="Bloem J."/>
            <person name="Labutti K."/>
            <person name="Salamov A."/>
            <person name="Andreopoulos B."/>
            <person name="Baker S."/>
            <person name="Barry K."/>
            <person name="Bills G."/>
            <person name="Bluhm B."/>
            <person name="Cannon C."/>
            <person name="Castanera R."/>
            <person name="Culley D."/>
            <person name="Daum C."/>
            <person name="Ezra D."/>
            <person name="Gonzalez J."/>
            <person name="Henrissat B."/>
            <person name="Kuo A."/>
            <person name="Liang C."/>
            <person name="Lipzen A."/>
            <person name="Lutzoni F."/>
            <person name="Magnuson J."/>
            <person name="Mondo S."/>
            <person name="Nolan M."/>
            <person name="Ohm R."/>
            <person name="Pangilinan J."/>
            <person name="Park H.-J."/>
            <person name="Ramirez L."/>
            <person name="Alfaro M."/>
            <person name="Sun H."/>
            <person name="Tritt A."/>
            <person name="Yoshinaga Y."/>
            <person name="Zwiers L.-H."/>
            <person name="Turgeon B."/>
            <person name="Goodwin S."/>
            <person name="Spatafora J."/>
            <person name="Crous P."/>
            <person name="Grigoriev I."/>
        </authorList>
    </citation>
    <scope>NUCLEOTIDE SEQUENCE</scope>
    <source>
        <strain evidence="2">CBS 262.69</strain>
    </source>
</reference>
<proteinExistence type="predicted"/>
<feature type="compositionally biased region" description="Basic and acidic residues" evidence="1">
    <location>
        <begin position="68"/>
        <end position="83"/>
    </location>
</feature>
<evidence type="ECO:0000313" key="2">
    <source>
        <dbReference type="EMBL" id="KAF2404270.1"/>
    </source>
</evidence>
<feature type="compositionally biased region" description="Polar residues" evidence="1">
    <location>
        <begin position="1"/>
        <end position="14"/>
    </location>
</feature>
<sequence length="83" mass="8767">MPVLPTDSSQSNLTDKVAKESPESTASSHPLHQEGQDKESGGKGKLASAMDHLAHPGPAISDNLGKPASKEELHARSEELNKK</sequence>
<organism evidence="2 3">
    <name type="scientific">Trichodelitschia bisporula</name>
    <dbReference type="NCBI Taxonomy" id="703511"/>
    <lineage>
        <taxon>Eukaryota</taxon>
        <taxon>Fungi</taxon>
        <taxon>Dikarya</taxon>
        <taxon>Ascomycota</taxon>
        <taxon>Pezizomycotina</taxon>
        <taxon>Dothideomycetes</taxon>
        <taxon>Dothideomycetes incertae sedis</taxon>
        <taxon>Phaeotrichales</taxon>
        <taxon>Phaeotrichaceae</taxon>
        <taxon>Trichodelitschia</taxon>
    </lineage>
</organism>
<feature type="compositionally biased region" description="Basic and acidic residues" evidence="1">
    <location>
        <begin position="31"/>
        <end position="42"/>
    </location>
</feature>
<accession>A0A6G1I7K3</accession>
<dbReference type="OrthoDB" id="2532734at2759"/>
<keyword evidence="3" id="KW-1185">Reference proteome</keyword>
<protein>
    <submittedName>
        <fullName evidence="2">Uncharacterized protein</fullName>
    </submittedName>
</protein>
<evidence type="ECO:0000313" key="3">
    <source>
        <dbReference type="Proteomes" id="UP000799640"/>
    </source>
</evidence>
<dbReference type="Proteomes" id="UP000799640">
    <property type="component" value="Unassembled WGS sequence"/>
</dbReference>
<dbReference type="AlphaFoldDB" id="A0A6G1I7K3"/>
<feature type="region of interest" description="Disordered" evidence="1">
    <location>
        <begin position="1"/>
        <end position="83"/>
    </location>
</feature>